<comment type="caution">
    <text evidence="5">The sequence shown here is derived from an EMBL/GenBank/DDBJ whole genome shotgun (WGS) entry which is preliminary data.</text>
</comment>
<dbReference type="PANTHER" id="PTHR35803:SF3">
    <property type="entry name" value="ALPHA-GLUCOSIDASE"/>
    <property type="match status" value="1"/>
</dbReference>
<evidence type="ECO:0000313" key="5">
    <source>
        <dbReference type="EMBL" id="MTV36059.1"/>
    </source>
</evidence>
<dbReference type="RefSeq" id="WP_155461420.1">
    <property type="nucleotide sequence ID" value="NZ_WNKY01000001.1"/>
</dbReference>
<evidence type="ECO:0000259" key="2">
    <source>
        <dbReference type="Pfam" id="PF10566"/>
    </source>
</evidence>
<evidence type="ECO:0000256" key="1">
    <source>
        <dbReference type="SAM" id="SignalP"/>
    </source>
</evidence>
<dbReference type="Pfam" id="PF14509">
    <property type="entry name" value="GH97_C"/>
    <property type="match status" value="1"/>
</dbReference>
<dbReference type="GO" id="GO:0030246">
    <property type="term" value="F:carbohydrate binding"/>
    <property type="evidence" value="ECO:0007669"/>
    <property type="project" value="InterPro"/>
</dbReference>
<reference evidence="5 6" key="1">
    <citation type="submission" date="2019-11" db="EMBL/GenBank/DDBJ databases">
        <title>Type strains purchased from KCTC, JCM and DSMZ.</title>
        <authorList>
            <person name="Lu H."/>
        </authorList>
    </citation>
    <scope>NUCLEOTIDE SEQUENCE [LARGE SCALE GENOMIC DNA]</scope>
    <source>
        <strain evidence="5 6">KCTC 22382</strain>
    </source>
</reference>
<dbReference type="Pfam" id="PF14508">
    <property type="entry name" value="GH97_N"/>
    <property type="match status" value="1"/>
</dbReference>
<dbReference type="SUPFAM" id="SSF51445">
    <property type="entry name" value="(Trans)glycosidases"/>
    <property type="match status" value="1"/>
</dbReference>
<feature type="domain" description="Glycosyl-hydrolase 97 N-terminal" evidence="3">
    <location>
        <begin position="25"/>
        <end position="283"/>
    </location>
</feature>
<evidence type="ECO:0000259" key="3">
    <source>
        <dbReference type="Pfam" id="PF14508"/>
    </source>
</evidence>
<dbReference type="InterPro" id="IPR029483">
    <property type="entry name" value="GH97_C"/>
</dbReference>
<accession>A0A6L6PBP4</accession>
<keyword evidence="6" id="KW-1185">Reference proteome</keyword>
<feature type="signal peptide" evidence="1">
    <location>
        <begin position="1"/>
        <end position="18"/>
    </location>
</feature>
<protein>
    <submittedName>
        <fullName evidence="5">Alpha-glucosidase</fullName>
    </submittedName>
</protein>
<dbReference type="AlphaFoldDB" id="A0A6L6PBP4"/>
<gene>
    <name evidence="5" type="ORF">GM676_00480</name>
</gene>
<keyword evidence="1" id="KW-0732">Signal</keyword>
<dbReference type="InterPro" id="IPR017853">
    <property type="entry name" value="GH"/>
</dbReference>
<feature type="domain" description="Glycosyl-hydrolase 97 C-terminal oligomerisation" evidence="4">
    <location>
        <begin position="528"/>
        <end position="623"/>
    </location>
</feature>
<dbReference type="Gene3D" id="2.70.98.10">
    <property type="match status" value="1"/>
</dbReference>
<sequence>MRRLITALILLVCGLAQAAGLEEQLASPDGKIVLTVQQKTDAAGKRALYYSVRYGEQTMIRESLLELRLDNHLSESAMALPVDRRARWFENLAVTGVRRDSHDSSWTPVTGETARIRDHYQAMAIDLVKDDNPVYKLSVEARAYNEGVALRFAFPENEKGSYYRVIGEDIEFALPAGTRAWYHGWAQAPYKLLPLRDWPDQSERPLTLELPNGLHVALLEAQMVDYARTKFKLSADKPDTLVTAMHDVADLISPFATPWRGIMIAHTPGQLVENNHFILNLNQATPLADTAWIKPGKIMRVMTQTTAAAKANIDFAARHKLEYILFDWKWYGPAFSFGSDATKVAIPDFDLPAIIAYARERGIGVWLYVNQQALLTQSDTLFQTYRDWGVKGVKFGFVQVGSHRWTTWVEKAIRQAAAAGIMVNIHDDWRPTGEQRTWPNLLTSEGIRGNEEMPDATHNTVLPFTRYLAGAADYTICYYDPRIKTTHAHQLALAVVYYSPLQTLYWYDKPEMSRDEPELAFWDRIPTVWDETRVLDGAPGRNVSIARRSGKEWYVGAITNNDARTVQLKLDFLPAGQRYEATIYADDASAPTRTKVGIRRQNVDANTVLTLAMPASGGQALWLRPLDSPPQAR</sequence>
<dbReference type="Gene3D" id="3.20.20.70">
    <property type="entry name" value="Aldolase class I"/>
    <property type="match status" value="1"/>
</dbReference>
<organism evidence="5 6">
    <name type="scientific">Duganella radicis</name>
    <dbReference type="NCBI Taxonomy" id="551988"/>
    <lineage>
        <taxon>Bacteria</taxon>
        <taxon>Pseudomonadati</taxon>
        <taxon>Pseudomonadota</taxon>
        <taxon>Betaproteobacteria</taxon>
        <taxon>Burkholderiales</taxon>
        <taxon>Oxalobacteraceae</taxon>
        <taxon>Telluria group</taxon>
        <taxon>Duganella</taxon>
    </lineage>
</organism>
<dbReference type="OrthoDB" id="57532at2"/>
<dbReference type="PANTHER" id="PTHR35803">
    <property type="entry name" value="GLUCAN 1,4-ALPHA-GLUCOSIDASE SUSB-RELATED"/>
    <property type="match status" value="1"/>
</dbReference>
<dbReference type="InterPro" id="IPR019563">
    <property type="entry name" value="GH97_catalytic"/>
</dbReference>
<dbReference type="EMBL" id="WNKY01000001">
    <property type="protein sequence ID" value="MTV36059.1"/>
    <property type="molecule type" value="Genomic_DNA"/>
</dbReference>
<dbReference type="Proteomes" id="UP000475582">
    <property type="component" value="Unassembled WGS sequence"/>
</dbReference>
<feature type="domain" description="Glycosyl-hydrolase 97 catalytic" evidence="2">
    <location>
        <begin position="304"/>
        <end position="447"/>
    </location>
</feature>
<dbReference type="InterPro" id="IPR014718">
    <property type="entry name" value="GH-type_carb-bd"/>
</dbReference>
<name>A0A6L6PBP4_9BURK</name>
<feature type="chain" id="PRO_5026723749" evidence="1">
    <location>
        <begin position="19"/>
        <end position="633"/>
    </location>
</feature>
<dbReference type="InterPro" id="IPR052720">
    <property type="entry name" value="Glycosyl_hydrolase_97"/>
</dbReference>
<dbReference type="Pfam" id="PF10566">
    <property type="entry name" value="Glyco_hydro_97"/>
    <property type="match status" value="1"/>
</dbReference>
<dbReference type="InterPro" id="IPR029486">
    <property type="entry name" value="GH97_N"/>
</dbReference>
<proteinExistence type="predicted"/>
<dbReference type="InterPro" id="IPR013785">
    <property type="entry name" value="Aldolase_TIM"/>
</dbReference>
<evidence type="ECO:0000259" key="4">
    <source>
        <dbReference type="Pfam" id="PF14509"/>
    </source>
</evidence>
<evidence type="ECO:0000313" key="6">
    <source>
        <dbReference type="Proteomes" id="UP000475582"/>
    </source>
</evidence>